<evidence type="ECO:0000313" key="2">
    <source>
        <dbReference type="EMBL" id="KAF9500650.1"/>
    </source>
</evidence>
<protein>
    <submittedName>
        <fullName evidence="2">Uncharacterized protein</fullName>
    </submittedName>
</protein>
<dbReference type="Proteomes" id="UP000807025">
    <property type="component" value="Unassembled WGS sequence"/>
</dbReference>
<feature type="compositionally biased region" description="Low complexity" evidence="1">
    <location>
        <begin position="88"/>
        <end position="101"/>
    </location>
</feature>
<organism evidence="2 3">
    <name type="scientific">Pleurotus eryngii</name>
    <name type="common">Boletus of the steppes</name>
    <dbReference type="NCBI Taxonomy" id="5323"/>
    <lineage>
        <taxon>Eukaryota</taxon>
        <taxon>Fungi</taxon>
        <taxon>Dikarya</taxon>
        <taxon>Basidiomycota</taxon>
        <taxon>Agaricomycotina</taxon>
        <taxon>Agaricomycetes</taxon>
        <taxon>Agaricomycetidae</taxon>
        <taxon>Agaricales</taxon>
        <taxon>Pleurotineae</taxon>
        <taxon>Pleurotaceae</taxon>
        <taxon>Pleurotus</taxon>
    </lineage>
</organism>
<feature type="compositionally biased region" description="Low complexity" evidence="1">
    <location>
        <begin position="55"/>
        <end position="79"/>
    </location>
</feature>
<reference evidence="2" key="1">
    <citation type="submission" date="2020-11" db="EMBL/GenBank/DDBJ databases">
        <authorList>
            <consortium name="DOE Joint Genome Institute"/>
            <person name="Ahrendt S."/>
            <person name="Riley R."/>
            <person name="Andreopoulos W."/>
            <person name="Labutti K."/>
            <person name="Pangilinan J."/>
            <person name="Ruiz-Duenas F.J."/>
            <person name="Barrasa J.M."/>
            <person name="Sanchez-Garcia M."/>
            <person name="Camarero S."/>
            <person name="Miyauchi S."/>
            <person name="Serrano A."/>
            <person name="Linde D."/>
            <person name="Babiker R."/>
            <person name="Drula E."/>
            <person name="Ayuso-Fernandez I."/>
            <person name="Pacheco R."/>
            <person name="Padilla G."/>
            <person name="Ferreira P."/>
            <person name="Barriuso J."/>
            <person name="Kellner H."/>
            <person name="Castanera R."/>
            <person name="Alfaro M."/>
            <person name="Ramirez L."/>
            <person name="Pisabarro A.G."/>
            <person name="Kuo A."/>
            <person name="Tritt A."/>
            <person name="Lipzen A."/>
            <person name="He G."/>
            <person name="Yan M."/>
            <person name="Ng V."/>
            <person name="Cullen D."/>
            <person name="Martin F."/>
            <person name="Rosso M.-N."/>
            <person name="Henrissat B."/>
            <person name="Hibbett D."/>
            <person name="Martinez A.T."/>
            <person name="Grigoriev I.V."/>
        </authorList>
    </citation>
    <scope>NUCLEOTIDE SEQUENCE</scope>
    <source>
        <strain evidence="2">ATCC 90797</strain>
    </source>
</reference>
<feature type="compositionally biased region" description="Polar residues" evidence="1">
    <location>
        <begin position="41"/>
        <end position="50"/>
    </location>
</feature>
<name>A0A9P6DKF7_PLEER</name>
<sequence length="192" mass="20904">MSMPRSSLFSGERPTLPPLNTLNPSVPRRGSTPRHNYNLYDPSSSTNNMTHSRRVSTFSSTSSRTPSPTPSDLSDPSTSQIKLPTIPSHPSLVVSSPSTPSRRVRPTVHPGKFRLVPCTLDVAEAVVLVPPPDAPKLPSNKPGQALLLVGPALNHLRHPQRQIAKGARIHPYRFLRNGERSAKPQPMLPTSV</sequence>
<keyword evidence="3" id="KW-1185">Reference proteome</keyword>
<accession>A0A9P6DKF7</accession>
<comment type="caution">
    <text evidence="2">The sequence shown here is derived from an EMBL/GenBank/DDBJ whole genome shotgun (WGS) entry which is preliminary data.</text>
</comment>
<feature type="region of interest" description="Disordered" evidence="1">
    <location>
        <begin position="1"/>
        <end position="106"/>
    </location>
</feature>
<dbReference type="EMBL" id="MU154526">
    <property type="protein sequence ID" value="KAF9500650.1"/>
    <property type="molecule type" value="Genomic_DNA"/>
</dbReference>
<gene>
    <name evidence="2" type="ORF">BDN71DRAFT_1032867</name>
</gene>
<evidence type="ECO:0000313" key="3">
    <source>
        <dbReference type="Proteomes" id="UP000807025"/>
    </source>
</evidence>
<evidence type="ECO:0000256" key="1">
    <source>
        <dbReference type="SAM" id="MobiDB-lite"/>
    </source>
</evidence>
<dbReference type="OrthoDB" id="3267542at2759"/>
<dbReference type="AlphaFoldDB" id="A0A9P6DKF7"/>
<proteinExistence type="predicted"/>